<evidence type="ECO:0000256" key="5">
    <source>
        <dbReference type="ARBA" id="ARBA00022670"/>
    </source>
</evidence>
<organism evidence="9">
    <name type="scientific">freshwater metagenome</name>
    <dbReference type="NCBI Taxonomy" id="449393"/>
    <lineage>
        <taxon>unclassified sequences</taxon>
        <taxon>metagenomes</taxon>
        <taxon>ecological metagenomes</taxon>
    </lineage>
</organism>
<sequence length="505" mass="53490">MSTIRLSDNSTKDSILVLGLSFSKKNNKEKNQQVNLHIEPGDAKVNIKLLSAQLRDLGATGKSDEVIKIPTEKSTLIVFTGLGETSNNYSHEVLRRAAGAASRALHGNASATFALPAFDSETVCAVAEGAALGAYTFDEFRGSTKIERKAPLKNINVLTSLAKRPEVKVGVARAALIAQYTFLARDLINTPPSHLTPDSFTKKISAVLKEAGGTASGLKITILNEKQLKSRGFGGITAVGQGSANPPRLLHISYTPKKSLKKLAFVGKGITFDSGGLALKPALGMEAMKSDMSGAAAVCAATFIIAALKLPVTIETWAPLAENMISDTATRPSDIITIFGGKTVEVLNPDAEGRLVLADAMVKAQESKSLDVLVDVATLTGAQVVALGTRTSAVMTNNEPMREIFLEAATHSGEAFWPMPLPQELRASLDSPVADLANIGERMGGMLVAGLFLKDFVREDLPWLHLDIAGPAYNEGDCHGYTPVGGTGIAVRSLVTLAEKLEFVK</sequence>
<evidence type="ECO:0000256" key="2">
    <source>
        <dbReference type="ARBA" id="ARBA00009528"/>
    </source>
</evidence>
<keyword evidence="6" id="KW-0378">Hydrolase</keyword>
<dbReference type="PANTHER" id="PTHR11963">
    <property type="entry name" value="LEUCINE AMINOPEPTIDASE-RELATED"/>
    <property type="match status" value="1"/>
</dbReference>
<dbReference type="Pfam" id="PF02789">
    <property type="entry name" value="Peptidase_M17_N"/>
    <property type="match status" value="1"/>
</dbReference>
<dbReference type="InterPro" id="IPR023042">
    <property type="entry name" value="Peptidase_M17_leu_NH2_pept"/>
</dbReference>
<name>A0A6J7XNW9_9ZZZZ</name>
<comment type="similarity">
    <text evidence="2">Belongs to the peptidase M17 family.</text>
</comment>
<evidence type="ECO:0000256" key="3">
    <source>
        <dbReference type="ARBA" id="ARBA00012565"/>
    </source>
</evidence>
<feature type="domain" description="Cytosol aminopeptidase" evidence="7">
    <location>
        <begin position="183"/>
        <end position="495"/>
    </location>
</feature>
<dbReference type="InterPro" id="IPR011356">
    <property type="entry name" value="Leucine_aapep/pepB"/>
</dbReference>
<dbReference type="GO" id="GO:0030145">
    <property type="term" value="F:manganese ion binding"/>
    <property type="evidence" value="ECO:0007669"/>
    <property type="project" value="InterPro"/>
</dbReference>
<dbReference type="HAMAP" id="MF_00181">
    <property type="entry name" value="Cytosol_peptidase_M17"/>
    <property type="match status" value="1"/>
</dbReference>
<dbReference type="Gene3D" id="3.40.220.10">
    <property type="entry name" value="Leucine Aminopeptidase, subunit E, domain 1"/>
    <property type="match status" value="1"/>
</dbReference>
<dbReference type="PANTHER" id="PTHR11963:SF23">
    <property type="entry name" value="CYTOSOL AMINOPEPTIDASE"/>
    <property type="match status" value="1"/>
</dbReference>
<comment type="catalytic activity">
    <reaction evidence="1">
        <text>Release of an N-terminal amino acid, Xaa-|-Yaa-, in which Xaa is preferably Leu, but may be other amino acids including Pro although not Arg or Lys, and Yaa may be Pro. Amino acid amides and methyl esters are also readily hydrolyzed, but rates on arylamides are exceedingly low.</text>
        <dbReference type="EC" id="3.4.11.1"/>
    </reaction>
</comment>
<dbReference type="InterPro" id="IPR008283">
    <property type="entry name" value="Peptidase_M17_N"/>
</dbReference>
<gene>
    <name evidence="9" type="ORF">UFOPK3554_00033</name>
</gene>
<dbReference type="SUPFAM" id="SSF52949">
    <property type="entry name" value="Macro domain-like"/>
    <property type="match status" value="1"/>
</dbReference>
<evidence type="ECO:0000256" key="4">
    <source>
        <dbReference type="ARBA" id="ARBA00022438"/>
    </source>
</evidence>
<dbReference type="GO" id="GO:0005737">
    <property type="term" value="C:cytoplasm"/>
    <property type="evidence" value="ECO:0007669"/>
    <property type="project" value="InterPro"/>
</dbReference>
<evidence type="ECO:0000259" key="7">
    <source>
        <dbReference type="Pfam" id="PF00883"/>
    </source>
</evidence>
<dbReference type="GO" id="GO:0070006">
    <property type="term" value="F:metalloaminopeptidase activity"/>
    <property type="evidence" value="ECO:0007669"/>
    <property type="project" value="InterPro"/>
</dbReference>
<proteinExistence type="inferred from homology"/>
<dbReference type="CDD" id="cd00433">
    <property type="entry name" value="Peptidase_M17"/>
    <property type="match status" value="1"/>
</dbReference>
<dbReference type="Gene3D" id="3.40.630.10">
    <property type="entry name" value="Zn peptidases"/>
    <property type="match status" value="1"/>
</dbReference>
<dbReference type="InterPro" id="IPR000819">
    <property type="entry name" value="Peptidase_M17_C"/>
</dbReference>
<dbReference type="SUPFAM" id="SSF53187">
    <property type="entry name" value="Zn-dependent exopeptidases"/>
    <property type="match status" value="1"/>
</dbReference>
<dbReference type="EC" id="3.4.11.1" evidence="3"/>
<dbReference type="EMBL" id="CAFBSG010000001">
    <property type="protein sequence ID" value="CAB5239019.1"/>
    <property type="molecule type" value="Genomic_DNA"/>
</dbReference>
<dbReference type="PRINTS" id="PR00481">
    <property type="entry name" value="LAMNOPPTDASE"/>
</dbReference>
<evidence type="ECO:0000259" key="8">
    <source>
        <dbReference type="Pfam" id="PF02789"/>
    </source>
</evidence>
<protein>
    <recommendedName>
        <fullName evidence="3">leucyl aminopeptidase</fullName>
        <ecNumber evidence="3">3.4.11.1</ecNumber>
    </recommendedName>
</protein>
<evidence type="ECO:0000313" key="9">
    <source>
        <dbReference type="EMBL" id="CAB5239019.1"/>
    </source>
</evidence>
<dbReference type="NCBIfam" id="NF002073">
    <property type="entry name" value="PRK00913.1-2"/>
    <property type="match status" value="1"/>
</dbReference>
<evidence type="ECO:0000256" key="6">
    <source>
        <dbReference type="ARBA" id="ARBA00022801"/>
    </source>
</evidence>
<feature type="domain" description="Peptidase M17 leucyl aminopeptidase N-terminal" evidence="8">
    <location>
        <begin position="48"/>
        <end position="141"/>
    </location>
</feature>
<dbReference type="InterPro" id="IPR043472">
    <property type="entry name" value="Macro_dom-like"/>
</dbReference>
<keyword evidence="4" id="KW-0031">Aminopeptidase</keyword>
<reference evidence="9" key="1">
    <citation type="submission" date="2020-05" db="EMBL/GenBank/DDBJ databases">
        <authorList>
            <person name="Chiriac C."/>
            <person name="Salcher M."/>
            <person name="Ghai R."/>
            <person name="Kavagutti S V."/>
        </authorList>
    </citation>
    <scope>NUCLEOTIDE SEQUENCE</scope>
</reference>
<accession>A0A6J7XNW9</accession>
<keyword evidence="5" id="KW-0645">Protease</keyword>
<dbReference type="AlphaFoldDB" id="A0A6J7XNW9"/>
<evidence type="ECO:0000256" key="1">
    <source>
        <dbReference type="ARBA" id="ARBA00000135"/>
    </source>
</evidence>
<dbReference type="Pfam" id="PF00883">
    <property type="entry name" value="Peptidase_M17"/>
    <property type="match status" value="1"/>
</dbReference>
<dbReference type="GO" id="GO:0006508">
    <property type="term" value="P:proteolysis"/>
    <property type="evidence" value="ECO:0007669"/>
    <property type="project" value="UniProtKB-KW"/>
</dbReference>